<protein>
    <submittedName>
        <fullName evidence="1">Uncharacterized protein</fullName>
    </submittedName>
</protein>
<organism evidence="1 2">
    <name type="scientific">Paenibacillus tundrae</name>
    <dbReference type="NCBI Taxonomy" id="528187"/>
    <lineage>
        <taxon>Bacteria</taxon>
        <taxon>Bacillati</taxon>
        <taxon>Bacillota</taxon>
        <taxon>Bacilli</taxon>
        <taxon>Bacillales</taxon>
        <taxon>Paenibacillaceae</taxon>
        <taxon>Paenibacillus</taxon>
    </lineage>
</organism>
<dbReference type="RefSeq" id="WP_307216736.1">
    <property type="nucleotide sequence ID" value="NZ_JAUSTI010000007.1"/>
</dbReference>
<name>A0ABT9WDT0_9BACL</name>
<accession>A0ABT9WDT0</accession>
<reference evidence="1 2" key="1">
    <citation type="submission" date="2023-07" db="EMBL/GenBank/DDBJ databases">
        <title>Sorghum-associated microbial communities from plants grown in Nebraska, USA.</title>
        <authorList>
            <person name="Schachtman D."/>
        </authorList>
    </citation>
    <scope>NUCLEOTIDE SEQUENCE [LARGE SCALE GENOMIC DNA]</scope>
    <source>
        <strain evidence="1 2">DS1314</strain>
    </source>
</reference>
<sequence length="46" mass="5459">MSYLGGFFDNLYERTLMRYAAELLMESYSRLVMLVPKRLVNVPTIR</sequence>
<proteinExistence type="predicted"/>
<evidence type="ECO:0000313" key="2">
    <source>
        <dbReference type="Proteomes" id="UP001233836"/>
    </source>
</evidence>
<evidence type="ECO:0000313" key="1">
    <source>
        <dbReference type="EMBL" id="MDQ0171416.1"/>
    </source>
</evidence>
<dbReference type="EMBL" id="JAUSTI010000007">
    <property type="protein sequence ID" value="MDQ0171416.1"/>
    <property type="molecule type" value="Genomic_DNA"/>
</dbReference>
<dbReference type="Proteomes" id="UP001233836">
    <property type="component" value="Unassembled WGS sequence"/>
</dbReference>
<comment type="caution">
    <text evidence="1">The sequence shown here is derived from an EMBL/GenBank/DDBJ whole genome shotgun (WGS) entry which is preliminary data.</text>
</comment>
<keyword evidence="2" id="KW-1185">Reference proteome</keyword>
<gene>
    <name evidence="1" type="ORF">J2T19_002878</name>
</gene>